<feature type="domain" description="Membrane transport protein MMPL" evidence="9">
    <location>
        <begin position="74"/>
        <end position="402"/>
    </location>
</feature>
<dbReference type="PANTHER" id="PTHR33406:SF6">
    <property type="entry name" value="MEMBRANE PROTEIN YDGH-RELATED"/>
    <property type="match status" value="1"/>
</dbReference>
<evidence type="ECO:0000259" key="9">
    <source>
        <dbReference type="Pfam" id="PF03176"/>
    </source>
</evidence>
<dbReference type="NCBIfam" id="TIGR00833">
    <property type="entry name" value="actII"/>
    <property type="match status" value="1"/>
</dbReference>
<evidence type="ECO:0000256" key="8">
    <source>
        <dbReference type="SAM" id="Phobius"/>
    </source>
</evidence>
<sequence>MTDTNHTRDLNAEDTSPIDVGPTGESSRPRRPIIPHTIRILAVPIILAWLAVTILVNVVVPPLEVVGEAHSAPLAPNDAPSMVAMMRLGHNFKEFDSNSTVMVVLEGQQGLGPDAHRFYDDIIRQLRQDTKHVQHIQDFWGDRLTAAGAQSADGKASYVMVNVAGNQGTTQANNSVEAVRKVVERTPPPPGVKAYVTGPAALSDDMHVIGNASLAKITLFTLGAIAIMLLLVYRSIVTTLIQLFMTGIALLASRGIVSIFAYNNAFGLTTFAANILTMLAIAAGTDYGIFLVGRYQEARAAGEDKETAYYTTFRGVAPVILGSGLTIAGATYCLSFGRLPWFKTMGPPVSIGMLIVVLAGVTLGPAVMFVGSRFGLFERKRSVRGTLWRRVGTAVVRWPVPILAVSATVVMIGMIALPGYVTSYNDRYYLPASAPANLGYAASDRHFSPARMNPDMLMVEADHDMRNPADMLVLDKVAKNVLRTQGIAMVQDITRPLGIPIQHSSIPFVNSMQSQTTMQNMGFLRERMNDILKMADDLQTQIDTTQRQYEVSLDLAHAADDSANTTAVTSQITDSLRDHIADFDDTFRPVRTYFYWEKHCFDIPLCYGLRSLFDTLDGFDQLAEQFHYLTADIKHTAQATHDLNALFPTLITTLKTTRGITLTLYQTFKAMINQMEAMSNTAVVMGQSFDQSKNDDFFYLPPEAFDNPDFQTGLRMFLSPDGKSARYFITHQGDPMTPEGISRVDSERTAAQEALKQSSLSDAKVYLGGTAATFKDMHDGAKYDLMMVVVASLTLIFMIMLLLTRSLVAALVIVGTAASSIAASFGLSVLIWQNLFGIHIQWVVLTMSVIILLAVGSDYNLLLVSRFKEEIHAGLKTGTIRSMAGTGGVVTAAGLVFAFTMFAMLGSELTVIGQMGTTICIGLLLDTLIVRTLLMPSIATLLGRWFWWPQVVHPRGDYGLPPVSAAPAASAARS</sequence>
<dbReference type="PANTHER" id="PTHR33406">
    <property type="entry name" value="MEMBRANE PROTEIN MJ1562-RELATED"/>
    <property type="match status" value="1"/>
</dbReference>
<feature type="transmembrane region" description="Helical" evidence="8">
    <location>
        <begin position="240"/>
        <end position="262"/>
    </location>
</feature>
<evidence type="ECO:0000256" key="4">
    <source>
        <dbReference type="ARBA" id="ARBA00022692"/>
    </source>
</evidence>
<evidence type="ECO:0000256" key="5">
    <source>
        <dbReference type="ARBA" id="ARBA00022989"/>
    </source>
</evidence>
<feature type="transmembrane region" description="Helical" evidence="8">
    <location>
        <begin position="911"/>
        <end position="934"/>
    </location>
</feature>
<dbReference type="Proteomes" id="UP000199251">
    <property type="component" value="Unassembled WGS sequence"/>
</dbReference>
<dbReference type="Gene3D" id="1.20.1640.10">
    <property type="entry name" value="Multidrug efflux transporter AcrB transmembrane domain"/>
    <property type="match status" value="2"/>
</dbReference>
<evidence type="ECO:0000313" key="10">
    <source>
        <dbReference type="EMBL" id="CQD17357.1"/>
    </source>
</evidence>
<feature type="transmembrane region" description="Helical" evidence="8">
    <location>
        <begin position="398"/>
        <end position="421"/>
    </location>
</feature>
<accession>A0A0E4CPE4</accession>
<evidence type="ECO:0000313" key="11">
    <source>
        <dbReference type="Proteomes" id="UP000199251"/>
    </source>
</evidence>
<dbReference type="InterPro" id="IPR004869">
    <property type="entry name" value="MMPL_dom"/>
</dbReference>
<dbReference type="InterPro" id="IPR050545">
    <property type="entry name" value="Mycobact_MmpL"/>
</dbReference>
<evidence type="ECO:0000256" key="6">
    <source>
        <dbReference type="ARBA" id="ARBA00023136"/>
    </source>
</evidence>
<dbReference type="EMBL" id="CTEE01000001">
    <property type="protein sequence ID" value="CQD17357.1"/>
    <property type="molecule type" value="Genomic_DNA"/>
</dbReference>
<dbReference type="Pfam" id="PF03176">
    <property type="entry name" value="MMPL"/>
    <property type="match status" value="2"/>
</dbReference>
<name>A0A0E4CPE4_MYCLN</name>
<feature type="transmembrane region" description="Helical" evidence="8">
    <location>
        <begin position="268"/>
        <end position="292"/>
    </location>
</feature>
<feature type="region of interest" description="Disordered" evidence="7">
    <location>
        <begin position="1"/>
        <end position="31"/>
    </location>
</feature>
<dbReference type="SUPFAM" id="SSF82866">
    <property type="entry name" value="Multidrug efflux transporter AcrB transmembrane domain"/>
    <property type="match status" value="2"/>
</dbReference>
<keyword evidence="6 8" id="KW-0472">Membrane</keyword>
<comment type="similarity">
    <text evidence="2">Belongs to the resistance-nodulation-cell division (RND) (TC 2.A.6) family. MmpL subfamily.</text>
</comment>
<evidence type="ECO:0000256" key="3">
    <source>
        <dbReference type="ARBA" id="ARBA00022475"/>
    </source>
</evidence>
<evidence type="ECO:0000256" key="7">
    <source>
        <dbReference type="SAM" id="MobiDB-lite"/>
    </source>
</evidence>
<comment type="subcellular location">
    <subcellularLocation>
        <location evidence="1">Cell membrane</location>
        <topology evidence="1">Multi-pass membrane protein</topology>
    </subcellularLocation>
</comment>
<feature type="transmembrane region" description="Helical" evidence="8">
    <location>
        <begin position="883"/>
        <end position="905"/>
    </location>
</feature>
<organism evidence="10 11">
    <name type="scientific">Mycobacterium lentiflavum</name>
    <dbReference type="NCBI Taxonomy" id="141349"/>
    <lineage>
        <taxon>Bacteria</taxon>
        <taxon>Bacillati</taxon>
        <taxon>Actinomycetota</taxon>
        <taxon>Actinomycetes</taxon>
        <taxon>Mycobacteriales</taxon>
        <taxon>Mycobacteriaceae</taxon>
        <taxon>Mycobacterium</taxon>
        <taxon>Mycobacterium simiae complex</taxon>
    </lineage>
</organism>
<feature type="transmembrane region" description="Helical" evidence="8">
    <location>
        <begin position="838"/>
        <end position="862"/>
    </location>
</feature>
<feature type="compositionally biased region" description="Basic and acidic residues" evidence="7">
    <location>
        <begin position="1"/>
        <end position="11"/>
    </location>
</feature>
<dbReference type="RefSeq" id="WP_090604045.1">
    <property type="nucleotide sequence ID" value="NZ_CTEE01000001.1"/>
</dbReference>
<gene>
    <name evidence="10" type="ORF">BN1232_03861</name>
</gene>
<dbReference type="AlphaFoldDB" id="A0A0E4CPE4"/>
<evidence type="ECO:0000256" key="1">
    <source>
        <dbReference type="ARBA" id="ARBA00004651"/>
    </source>
</evidence>
<proteinExistence type="inferred from homology"/>
<feature type="domain" description="Membrane transport protein MMPL" evidence="9">
    <location>
        <begin position="627"/>
        <end position="951"/>
    </location>
</feature>
<feature type="transmembrane region" description="Helical" evidence="8">
    <location>
        <begin position="214"/>
        <end position="233"/>
    </location>
</feature>
<dbReference type="OrthoDB" id="2365435at2"/>
<keyword evidence="5 8" id="KW-1133">Transmembrane helix</keyword>
<dbReference type="InterPro" id="IPR004707">
    <property type="entry name" value="MmpL_fam"/>
</dbReference>
<reference evidence="10 11" key="1">
    <citation type="submission" date="2015-03" db="EMBL/GenBank/DDBJ databases">
        <authorList>
            <person name="Urmite Genomes"/>
        </authorList>
    </citation>
    <scope>NUCLEOTIDE SEQUENCE [LARGE SCALE GENOMIC DNA]</scope>
    <source>
        <strain evidence="10 11">CSUR P1491</strain>
    </source>
</reference>
<dbReference type="GO" id="GO:0005886">
    <property type="term" value="C:plasma membrane"/>
    <property type="evidence" value="ECO:0007669"/>
    <property type="project" value="UniProtKB-SubCell"/>
</dbReference>
<feature type="transmembrane region" description="Helical" evidence="8">
    <location>
        <begin position="313"/>
        <end position="337"/>
    </location>
</feature>
<feature type="transmembrane region" description="Helical" evidence="8">
    <location>
        <begin position="38"/>
        <end position="60"/>
    </location>
</feature>
<dbReference type="FunFam" id="1.20.1640.10:FF:000020">
    <property type="entry name" value="Transmembrane transport protein MmpL10"/>
    <property type="match status" value="1"/>
</dbReference>
<evidence type="ECO:0000256" key="2">
    <source>
        <dbReference type="ARBA" id="ARBA00010157"/>
    </source>
</evidence>
<feature type="transmembrane region" description="Helical" evidence="8">
    <location>
        <begin position="785"/>
        <end position="803"/>
    </location>
</feature>
<feature type="transmembrane region" description="Helical" evidence="8">
    <location>
        <begin position="810"/>
        <end position="832"/>
    </location>
</feature>
<keyword evidence="4 8" id="KW-0812">Transmembrane</keyword>
<keyword evidence="3" id="KW-1003">Cell membrane</keyword>
<protein>
    <submittedName>
        <fullName evidence="10">MmpL4 protein</fullName>
    </submittedName>
</protein>
<feature type="transmembrane region" description="Helical" evidence="8">
    <location>
        <begin position="349"/>
        <end position="377"/>
    </location>
</feature>
<dbReference type="STRING" id="141349.BN1232_03861"/>
<dbReference type="FunFam" id="1.20.1640.10:FF:000018">
    <property type="entry name" value="Transmembrane transport protein MmpL10"/>
    <property type="match status" value="1"/>
</dbReference>